<feature type="transmembrane region" description="Helical" evidence="2">
    <location>
        <begin position="135"/>
        <end position="156"/>
    </location>
</feature>
<dbReference type="Proteomes" id="UP000268291">
    <property type="component" value="Unassembled WGS sequence"/>
</dbReference>
<reference evidence="3 5" key="1">
    <citation type="submission" date="2018-03" db="EMBL/GenBank/DDBJ databases">
        <title>Genomic Encyclopedia of Archaeal and Bacterial Type Strains, Phase II (KMG-II): from individual species to whole genera.</title>
        <authorList>
            <person name="Goeker M."/>
        </authorList>
    </citation>
    <scope>NUCLEOTIDE SEQUENCE [LARGE SCALE GENOMIC DNA]</scope>
    <source>
        <strain evidence="3 5">DSM 21548</strain>
    </source>
</reference>
<feature type="region of interest" description="Disordered" evidence="1">
    <location>
        <begin position="1"/>
        <end position="50"/>
    </location>
</feature>
<evidence type="ECO:0000313" key="3">
    <source>
        <dbReference type="EMBL" id="PSL39835.1"/>
    </source>
</evidence>
<dbReference type="AlphaFoldDB" id="A0A2P8H0T1"/>
<organism evidence="3 5">
    <name type="scientific">Labedella gwakjiensis</name>
    <dbReference type="NCBI Taxonomy" id="390269"/>
    <lineage>
        <taxon>Bacteria</taxon>
        <taxon>Bacillati</taxon>
        <taxon>Actinomycetota</taxon>
        <taxon>Actinomycetes</taxon>
        <taxon>Micrococcales</taxon>
        <taxon>Microbacteriaceae</taxon>
        <taxon>Labedella</taxon>
    </lineage>
</organism>
<evidence type="ECO:0000256" key="2">
    <source>
        <dbReference type="SAM" id="Phobius"/>
    </source>
</evidence>
<evidence type="ECO:0008006" key="7">
    <source>
        <dbReference type="Google" id="ProtNLM"/>
    </source>
</evidence>
<keyword evidence="6" id="KW-1185">Reference proteome</keyword>
<accession>A0A2P8H0T1</accession>
<proteinExistence type="predicted"/>
<keyword evidence="2" id="KW-1133">Transmembrane helix</keyword>
<keyword evidence="2" id="KW-0472">Membrane</keyword>
<comment type="caution">
    <text evidence="3">The sequence shown here is derived from an EMBL/GenBank/DDBJ whole genome shotgun (WGS) entry which is preliminary data.</text>
</comment>
<dbReference type="EMBL" id="RZGY01000001">
    <property type="protein sequence ID" value="RUQ85790.1"/>
    <property type="molecule type" value="Genomic_DNA"/>
</dbReference>
<sequence>MSTDDDEALSWAGDEAPVRPSSVGARQARARRGERAEAAEREVRADGPDGTADVATVHAEPAQTGSVALVLLGLLGGVHLLYAVGWVLSVGALQAAYRPLDVLGGAMFSLGLVFAIAAPLVWFGASFWFTRSRPSWQRIAALVAGAVILVPWPFLVGMR</sequence>
<dbReference type="EMBL" id="PYAU01000001">
    <property type="protein sequence ID" value="PSL39835.1"/>
    <property type="molecule type" value="Genomic_DNA"/>
</dbReference>
<keyword evidence="2" id="KW-0812">Transmembrane</keyword>
<evidence type="ECO:0000313" key="4">
    <source>
        <dbReference type="EMBL" id="RUQ85790.1"/>
    </source>
</evidence>
<feature type="compositionally biased region" description="Basic and acidic residues" evidence="1">
    <location>
        <begin position="31"/>
        <end position="47"/>
    </location>
</feature>
<evidence type="ECO:0000256" key="1">
    <source>
        <dbReference type="SAM" id="MobiDB-lite"/>
    </source>
</evidence>
<dbReference type="OrthoDB" id="4981704at2"/>
<feature type="transmembrane region" description="Helical" evidence="2">
    <location>
        <begin position="67"/>
        <end position="90"/>
    </location>
</feature>
<reference evidence="4 6" key="2">
    <citation type="submission" date="2018-12" db="EMBL/GenBank/DDBJ databases">
        <authorList>
            <person name="hu s."/>
            <person name="Xu Y."/>
            <person name="Xu B."/>
            <person name="Li F."/>
        </authorList>
    </citation>
    <scope>NUCLEOTIDE SEQUENCE [LARGE SCALE GENOMIC DNA]</scope>
    <source>
        <strain evidence="4 6">KSW2-17</strain>
    </source>
</reference>
<evidence type="ECO:0000313" key="5">
    <source>
        <dbReference type="Proteomes" id="UP000241203"/>
    </source>
</evidence>
<dbReference type="Proteomes" id="UP000241203">
    <property type="component" value="Unassembled WGS sequence"/>
</dbReference>
<dbReference type="RefSeq" id="WP_106564655.1">
    <property type="nucleotide sequence ID" value="NZ_PYAU01000001.1"/>
</dbReference>
<name>A0A2P8H0T1_9MICO</name>
<protein>
    <recommendedName>
        <fullName evidence="7">DNA polymerase III subunit gamma/tau</fullName>
    </recommendedName>
</protein>
<evidence type="ECO:0000313" key="6">
    <source>
        <dbReference type="Proteomes" id="UP000268291"/>
    </source>
</evidence>
<gene>
    <name evidence="3" type="ORF">CLV49_3486</name>
    <name evidence="4" type="ORF">ELQ93_01825</name>
</gene>
<feature type="transmembrane region" description="Helical" evidence="2">
    <location>
        <begin position="102"/>
        <end position="129"/>
    </location>
</feature>